<dbReference type="Pfam" id="PF13641">
    <property type="entry name" value="Glyco_tranf_2_3"/>
    <property type="match status" value="1"/>
</dbReference>
<dbReference type="SUPFAM" id="SSF53448">
    <property type="entry name" value="Nucleotide-diphospho-sugar transferases"/>
    <property type="match status" value="1"/>
</dbReference>
<evidence type="ECO:0008006" key="3">
    <source>
        <dbReference type="Google" id="ProtNLM"/>
    </source>
</evidence>
<dbReference type="RefSeq" id="WP_147145604.1">
    <property type="nucleotide sequence ID" value="NZ_BJXN01000003.1"/>
</dbReference>
<evidence type="ECO:0000313" key="2">
    <source>
        <dbReference type="Proteomes" id="UP000321827"/>
    </source>
</evidence>
<dbReference type="InterPro" id="IPR029044">
    <property type="entry name" value="Nucleotide-diphossugar_trans"/>
</dbReference>
<reference evidence="1 2" key="1">
    <citation type="submission" date="2019-07" db="EMBL/GenBank/DDBJ databases">
        <title>Whole genome shotgun sequence of Oceanithermus desulfurans NBRC 100063.</title>
        <authorList>
            <person name="Hosoyama A."/>
            <person name="Uohara A."/>
            <person name="Ohji S."/>
            <person name="Ichikawa N."/>
        </authorList>
    </citation>
    <scope>NUCLEOTIDE SEQUENCE [LARGE SCALE GENOMIC DNA]</scope>
    <source>
        <strain evidence="1 2">NBRC 100063</strain>
    </source>
</reference>
<organism evidence="1 2">
    <name type="scientific">Oceanithermus desulfurans NBRC 100063</name>
    <dbReference type="NCBI Taxonomy" id="1227550"/>
    <lineage>
        <taxon>Bacteria</taxon>
        <taxon>Thermotogati</taxon>
        <taxon>Deinococcota</taxon>
        <taxon>Deinococci</taxon>
        <taxon>Thermales</taxon>
        <taxon>Thermaceae</taxon>
        <taxon>Oceanithermus</taxon>
    </lineage>
</organism>
<evidence type="ECO:0000313" key="1">
    <source>
        <dbReference type="EMBL" id="GEM89122.1"/>
    </source>
</evidence>
<sequence>MPEVALVIPSYWSRPRPEVWRPGDAVYDHPTPLDAEGTLRRTLESLQVLPRRDFRLVVLAVPTSDEIAAAVERRVEAIVREAAVRLAVPWSVFGPSQLARVHAELERRGLGHLKDLLRLRGYANVRNLCVFVPHVLGADTAVLIDDDEVFEDPDFMDKALEAVGRTLGGEPVYAVAGYYRQPDGGFLVPEPAEAWARAWGQVEAMNRAFKAYIGRPPRYKVTPFAFGGNLVLHRALFTRVPFDPGVPRGEDIDYVINARIFGFKVFLDRTLAIRHRPPPKTHPAWRRLREDVLRFVYEREKIRGQTGLPGTVRVRAEDFDPYPGAFLKDDLELGAERAARALAEAYRRQGDPEGAREVLRTLELMHAALDDPGDPFSDLVRLQRRWTELMRALSRPELRRGLARALAGA</sequence>
<accession>A0A511RJK3</accession>
<comment type="caution">
    <text evidence="1">The sequence shown here is derived from an EMBL/GenBank/DDBJ whole genome shotgun (WGS) entry which is preliminary data.</text>
</comment>
<name>A0A511RJK3_9DEIN</name>
<dbReference type="Gene3D" id="3.90.550.10">
    <property type="entry name" value="Spore Coat Polysaccharide Biosynthesis Protein SpsA, Chain A"/>
    <property type="match status" value="1"/>
</dbReference>
<dbReference type="Proteomes" id="UP000321827">
    <property type="component" value="Unassembled WGS sequence"/>
</dbReference>
<dbReference type="AlphaFoldDB" id="A0A511RJK3"/>
<proteinExistence type="predicted"/>
<protein>
    <recommendedName>
        <fullName evidence="3">Glycosyltransferase 2-like domain-containing protein</fullName>
    </recommendedName>
</protein>
<dbReference type="OrthoDB" id="40941at2"/>
<dbReference type="EMBL" id="BJXN01000003">
    <property type="protein sequence ID" value="GEM89122.1"/>
    <property type="molecule type" value="Genomic_DNA"/>
</dbReference>
<gene>
    <name evidence="1" type="ORF">ODE01S_05560</name>
</gene>